<protein>
    <submittedName>
        <fullName evidence="1">Bacterial extracellular solute-binding proteins, family 3</fullName>
    </submittedName>
</protein>
<dbReference type="SUPFAM" id="SSF53850">
    <property type="entry name" value="Periplasmic binding protein-like II"/>
    <property type="match status" value="1"/>
</dbReference>
<name>A0A1M7YSW7_9VIBR</name>
<dbReference type="RefSeq" id="WP_083601553.1">
    <property type="nucleotide sequence ID" value="NZ_AP024897.1"/>
</dbReference>
<evidence type="ECO:0000313" key="2">
    <source>
        <dbReference type="Proteomes" id="UP000184600"/>
    </source>
</evidence>
<gene>
    <name evidence="1" type="ORF">VQ7734_01460</name>
</gene>
<proteinExistence type="predicted"/>
<dbReference type="Proteomes" id="UP000184600">
    <property type="component" value="Unassembled WGS sequence"/>
</dbReference>
<accession>A0A1M7YSW7</accession>
<dbReference type="STRING" id="1117707.VQ7734_01460"/>
<organism evidence="1 2">
    <name type="scientific">Vibrio quintilis</name>
    <dbReference type="NCBI Taxonomy" id="1117707"/>
    <lineage>
        <taxon>Bacteria</taxon>
        <taxon>Pseudomonadati</taxon>
        <taxon>Pseudomonadota</taxon>
        <taxon>Gammaproteobacteria</taxon>
        <taxon>Vibrionales</taxon>
        <taxon>Vibrionaceae</taxon>
        <taxon>Vibrio</taxon>
    </lineage>
</organism>
<dbReference type="AlphaFoldDB" id="A0A1M7YSW7"/>
<sequence>MHIIHWLSIFCLTFYLLSPARATEQVSPVARDTFRLSMFIGPDNRQTKMMTLLYQDLFQRLGVKVDIRELSMTRASVQANTGKIDGEAIRISAYSEIHTNMRRVNFPVAQVVFVTYARKQDQIKLNDGWEDLIHSGYRIGYLRGIMFSERYLYERIDPLLLSYAKSIRQGFLKLVYGRIDLFIHSRGNFLQDEEMNELLVEASVVEVVPLYMHVHESHTSLIPIIEQGLNEMKKEGRLLEICQQIYLQQAENHCFAENNPYSQLQW</sequence>
<dbReference type="Gene3D" id="3.40.190.10">
    <property type="entry name" value="Periplasmic binding protein-like II"/>
    <property type="match status" value="2"/>
</dbReference>
<evidence type="ECO:0000313" key="1">
    <source>
        <dbReference type="EMBL" id="SHO55714.1"/>
    </source>
</evidence>
<keyword evidence="2" id="KW-1185">Reference proteome</keyword>
<dbReference type="OrthoDB" id="8255022at2"/>
<reference evidence="2" key="1">
    <citation type="submission" date="2016-12" db="EMBL/GenBank/DDBJ databases">
        <authorList>
            <person name="Rodrigo-Torres L."/>
            <person name="Arahal R.D."/>
            <person name="Lucena T."/>
        </authorList>
    </citation>
    <scope>NUCLEOTIDE SEQUENCE [LARGE SCALE GENOMIC DNA]</scope>
</reference>
<dbReference type="EMBL" id="FRFG01000017">
    <property type="protein sequence ID" value="SHO55714.1"/>
    <property type="molecule type" value="Genomic_DNA"/>
</dbReference>